<dbReference type="PANTHER" id="PTHR37937">
    <property type="entry name" value="CONJUGATIVE TRANSFER: DNA TRANSPORT"/>
    <property type="match status" value="1"/>
</dbReference>
<accession>A0A7H0GJA3</accession>
<evidence type="ECO:0000259" key="7">
    <source>
        <dbReference type="Pfam" id="PF12696"/>
    </source>
</evidence>
<feature type="domain" description="TraD/TraG TraM recognition site" evidence="7">
    <location>
        <begin position="367"/>
        <end position="456"/>
    </location>
</feature>
<protein>
    <submittedName>
        <fullName evidence="8">Type IV secretion system DNA-binding domain-containing protein</fullName>
    </submittedName>
</protein>
<dbReference type="PANTHER" id="PTHR37937:SF1">
    <property type="entry name" value="CONJUGATIVE TRANSFER: DNA TRANSPORT"/>
    <property type="match status" value="1"/>
</dbReference>
<comment type="subcellular location">
    <subcellularLocation>
        <location evidence="1">Cell membrane</location>
        <topology evidence="1">Multi-pass membrane protein</topology>
    </subcellularLocation>
</comment>
<reference evidence="8 9" key="1">
    <citation type="submission" date="2020-08" db="EMBL/GenBank/DDBJ databases">
        <title>Genome sequence of Diaphorobacter aerolatus KACC 16536T.</title>
        <authorList>
            <person name="Hyun D.-W."/>
            <person name="Bae J.-W."/>
        </authorList>
    </citation>
    <scope>NUCLEOTIDE SEQUENCE [LARGE SCALE GENOMIC DNA]</scope>
    <source>
        <strain evidence="8 9">KACC 16536</strain>
    </source>
</reference>
<dbReference type="EMBL" id="CP060783">
    <property type="protein sequence ID" value="QNP48369.1"/>
    <property type="molecule type" value="Genomic_DNA"/>
</dbReference>
<evidence type="ECO:0000313" key="9">
    <source>
        <dbReference type="Proteomes" id="UP000516028"/>
    </source>
</evidence>
<organism evidence="8 9">
    <name type="scientific">Diaphorobacter aerolatus</name>
    <dbReference type="NCBI Taxonomy" id="1288495"/>
    <lineage>
        <taxon>Bacteria</taxon>
        <taxon>Pseudomonadati</taxon>
        <taxon>Pseudomonadota</taxon>
        <taxon>Betaproteobacteria</taxon>
        <taxon>Burkholderiales</taxon>
        <taxon>Comamonadaceae</taxon>
        <taxon>Diaphorobacter</taxon>
    </lineage>
</organism>
<dbReference type="GO" id="GO:0005886">
    <property type="term" value="C:plasma membrane"/>
    <property type="evidence" value="ECO:0007669"/>
    <property type="project" value="UniProtKB-SubCell"/>
</dbReference>
<dbReference type="SUPFAM" id="SSF52540">
    <property type="entry name" value="P-loop containing nucleoside triphosphate hydrolases"/>
    <property type="match status" value="1"/>
</dbReference>
<evidence type="ECO:0000259" key="6">
    <source>
        <dbReference type="Pfam" id="PF01935"/>
    </source>
</evidence>
<evidence type="ECO:0000313" key="8">
    <source>
        <dbReference type="EMBL" id="QNP48369.1"/>
    </source>
</evidence>
<name>A0A7H0GJA3_9BURK</name>
<dbReference type="Pfam" id="PF01935">
    <property type="entry name" value="DUF87"/>
    <property type="match status" value="1"/>
</dbReference>
<keyword evidence="3" id="KW-0812">Transmembrane</keyword>
<dbReference type="InterPro" id="IPR051539">
    <property type="entry name" value="T4SS-coupling_protein"/>
</dbReference>
<evidence type="ECO:0000256" key="4">
    <source>
        <dbReference type="ARBA" id="ARBA00022989"/>
    </source>
</evidence>
<evidence type="ECO:0000256" key="3">
    <source>
        <dbReference type="ARBA" id="ARBA00022692"/>
    </source>
</evidence>
<keyword evidence="2" id="KW-1003">Cell membrane</keyword>
<dbReference type="AlphaFoldDB" id="A0A7H0GJA3"/>
<evidence type="ECO:0000256" key="2">
    <source>
        <dbReference type="ARBA" id="ARBA00022475"/>
    </source>
</evidence>
<keyword evidence="9" id="KW-1185">Reference proteome</keyword>
<dbReference type="CDD" id="cd01127">
    <property type="entry name" value="TrwB_TraG_TraD_VirD4"/>
    <property type="match status" value="1"/>
</dbReference>
<dbReference type="InterPro" id="IPR032689">
    <property type="entry name" value="TraG-D_C"/>
</dbReference>
<keyword evidence="8" id="KW-0238">DNA-binding</keyword>
<dbReference type="Gene3D" id="3.40.50.300">
    <property type="entry name" value="P-loop containing nucleotide triphosphate hydrolases"/>
    <property type="match status" value="2"/>
</dbReference>
<gene>
    <name evidence="8" type="ORF">H9K75_20840</name>
</gene>
<keyword evidence="5" id="KW-0472">Membrane</keyword>
<dbReference type="GO" id="GO:0003677">
    <property type="term" value="F:DNA binding"/>
    <property type="evidence" value="ECO:0007669"/>
    <property type="project" value="UniProtKB-KW"/>
</dbReference>
<dbReference type="RefSeq" id="WP_187723967.1">
    <property type="nucleotide sequence ID" value="NZ_CP060783.1"/>
</dbReference>
<evidence type="ECO:0000256" key="1">
    <source>
        <dbReference type="ARBA" id="ARBA00004651"/>
    </source>
</evidence>
<evidence type="ECO:0000256" key="5">
    <source>
        <dbReference type="ARBA" id="ARBA00023136"/>
    </source>
</evidence>
<dbReference type="KEGG" id="daer:H9K75_20840"/>
<dbReference type="InterPro" id="IPR027417">
    <property type="entry name" value="P-loop_NTPase"/>
</dbReference>
<dbReference type="InterPro" id="IPR002789">
    <property type="entry name" value="HerA_central"/>
</dbReference>
<feature type="domain" description="Helicase HerA central" evidence="6">
    <location>
        <begin position="96"/>
        <end position="133"/>
    </location>
</feature>
<sequence>MNYIALIPTLMPMAYMLYLNKNRASQLTYQGAMFANAVVRAPKTGKNEARHIQTIRAIGDHTPFVKMGYSMGLLSDSGDSFGVDAGIGMGQTIYDLSTHLGVFGSTGAGKTTLLRTIFKQVAASKSGTLMLDGKGYLARDCAKKLDAVIDHTSPMNLLEGTSPEIFSSTLQELNEPDGGQQGNGKFFSDSARQGVFVAMVFHTALYRTYLNEVDQSKDKDKPYLNTLNNFKHMVDMLYRSDDEAFSAMNHMLADINGMEKQSQLYADAVAYYSNLLGMEGETKQNIKSTIDAWLAPFFSSEKLRSWCDCAVSSVDILQTLKGKKVGVCLPESEFPVAGKIASALFKRNFYRAVQTRGDKLEDGNTKVFLFIDEAQRVVDSSDLAMLPMARSMNLSCVFATQNVESYKARYGEEKTLVMLDSLGSFVSLKSSHTTYEYLRNRIGKNRIWIESSQSQSISYGLTTKLALANPVFDPTNPMRGWLKLHSFGVVRNMVSRLTLGSAGAKTGPGAYATMTLTQEPVFLLQDKDIQVINTEPFTAIAVLQRAGVPRRDIIKTIPLDADFNEIPVTVEQMLLTKNVDFGEVV</sequence>
<keyword evidence="4" id="KW-1133">Transmembrane helix</keyword>
<proteinExistence type="predicted"/>
<dbReference type="Pfam" id="PF12696">
    <property type="entry name" value="TraG-D_C"/>
    <property type="match status" value="1"/>
</dbReference>
<dbReference type="Proteomes" id="UP000516028">
    <property type="component" value="Chromosome"/>
</dbReference>